<protein>
    <submittedName>
        <fullName evidence="1">Uncharacterized protein</fullName>
    </submittedName>
</protein>
<sequence length="83" mass="9231">MLGSQDIPTIGTILRQKDFRSRYRTIKAVWDALGSQPGQMRGDGRIYVAKWTRWKPVLKLKDASKSEGLVGNPEKSSAVAAEL</sequence>
<keyword evidence="2" id="KW-1185">Reference proteome</keyword>
<gene>
    <name evidence="1" type="ORF">D9758_011742</name>
</gene>
<accession>A0A8H5GD26</accession>
<dbReference type="Proteomes" id="UP000559256">
    <property type="component" value="Unassembled WGS sequence"/>
</dbReference>
<evidence type="ECO:0000313" key="2">
    <source>
        <dbReference type="Proteomes" id="UP000559256"/>
    </source>
</evidence>
<name>A0A8H5GD26_9AGAR</name>
<dbReference type="AlphaFoldDB" id="A0A8H5GD26"/>
<reference evidence="1 2" key="1">
    <citation type="journal article" date="2020" name="ISME J.">
        <title>Uncovering the hidden diversity of litter-decomposition mechanisms in mushroom-forming fungi.</title>
        <authorList>
            <person name="Floudas D."/>
            <person name="Bentzer J."/>
            <person name="Ahren D."/>
            <person name="Johansson T."/>
            <person name="Persson P."/>
            <person name="Tunlid A."/>
        </authorList>
    </citation>
    <scope>NUCLEOTIDE SEQUENCE [LARGE SCALE GENOMIC DNA]</scope>
    <source>
        <strain evidence="1 2">CBS 291.85</strain>
    </source>
</reference>
<proteinExistence type="predicted"/>
<organism evidence="1 2">
    <name type="scientific">Tetrapyrgos nigripes</name>
    <dbReference type="NCBI Taxonomy" id="182062"/>
    <lineage>
        <taxon>Eukaryota</taxon>
        <taxon>Fungi</taxon>
        <taxon>Dikarya</taxon>
        <taxon>Basidiomycota</taxon>
        <taxon>Agaricomycotina</taxon>
        <taxon>Agaricomycetes</taxon>
        <taxon>Agaricomycetidae</taxon>
        <taxon>Agaricales</taxon>
        <taxon>Marasmiineae</taxon>
        <taxon>Marasmiaceae</taxon>
        <taxon>Tetrapyrgos</taxon>
    </lineage>
</organism>
<dbReference type="EMBL" id="JAACJM010000037">
    <property type="protein sequence ID" value="KAF5362713.1"/>
    <property type="molecule type" value="Genomic_DNA"/>
</dbReference>
<evidence type="ECO:0000313" key="1">
    <source>
        <dbReference type="EMBL" id="KAF5362713.1"/>
    </source>
</evidence>
<comment type="caution">
    <text evidence="1">The sequence shown here is derived from an EMBL/GenBank/DDBJ whole genome shotgun (WGS) entry which is preliminary data.</text>
</comment>